<name>A0AB39HET1_9VIBR</name>
<evidence type="ECO:0000256" key="3">
    <source>
        <dbReference type="ARBA" id="ARBA00023159"/>
    </source>
</evidence>
<accession>A0AB39HET1</accession>
<keyword evidence="3" id="KW-0010">Activator</keyword>
<dbReference type="InterPro" id="IPR009986">
    <property type="entry name" value="Tscrpt_reg_Crl"/>
</dbReference>
<protein>
    <submittedName>
        <fullName evidence="5">Sigma factor-binding protein Crl</fullName>
    </submittedName>
</protein>
<evidence type="ECO:0000256" key="2">
    <source>
        <dbReference type="ARBA" id="ARBA00023015"/>
    </source>
</evidence>
<dbReference type="RefSeq" id="WP_306100785.1">
    <property type="nucleotide sequence ID" value="NZ_CP162601.1"/>
</dbReference>
<keyword evidence="1" id="KW-0963">Cytoplasm</keyword>
<evidence type="ECO:0000256" key="1">
    <source>
        <dbReference type="ARBA" id="ARBA00022490"/>
    </source>
</evidence>
<dbReference type="GO" id="GO:0045893">
    <property type="term" value="P:positive regulation of DNA-templated transcription"/>
    <property type="evidence" value="ECO:0007669"/>
    <property type="project" value="InterPro"/>
</dbReference>
<keyword evidence="2" id="KW-0805">Transcription regulation</keyword>
<evidence type="ECO:0000313" key="5">
    <source>
        <dbReference type="EMBL" id="XDK24570.1"/>
    </source>
</evidence>
<dbReference type="EMBL" id="CP162601">
    <property type="protein sequence ID" value="XDK24570.1"/>
    <property type="molecule type" value="Genomic_DNA"/>
</dbReference>
<proteinExistence type="predicted"/>
<dbReference type="Pfam" id="PF07417">
    <property type="entry name" value="Crl"/>
    <property type="match status" value="1"/>
</dbReference>
<dbReference type="KEGG" id="vih:AB0763_10225"/>
<dbReference type="InterPro" id="IPR038208">
    <property type="entry name" value="Tscrpt_reg_Crl_sf"/>
</dbReference>
<evidence type="ECO:0000256" key="4">
    <source>
        <dbReference type="ARBA" id="ARBA00023163"/>
    </source>
</evidence>
<organism evidence="5">
    <name type="scientific">Vibrio sp. HB236076</name>
    <dbReference type="NCBI Taxonomy" id="3232307"/>
    <lineage>
        <taxon>Bacteria</taxon>
        <taxon>Pseudomonadati</taxon>
        <taxon>Pseudomonadota</taxon>
        <taxon>Gammaproteobacteria</taxon>
        <taxon>Vibrionales</taxon>
        <taxon>Vibrionaceae</taxon>
        <taxon>Vibrio</taxon>
    </lineage>
</organism>
<gene>
    <name evidence="5" type="primary">crl</name>
    <name evidence="5" type="ORF">AB0763_10225</name>
</gene>
<sequence length="125" mass="14602">MSEAALKPTYHRLIAKFKSIGPYLREEQSSQQGFFFDCFSLCVDSRREPDSREFYGWWMLLTPNDNGDEFYADYQIGLFDQGGNWQQHPLSEKALSEVKQTLDDFDSKLQDLLSSKFGLSVKRRQ</sequence>
<dbReference type="NCBIfam" id="NF008217">
    <property type="entry name" value="PRK10984.1"/>
    <property type="match status" value="1"/>
</dbReference>
<dbReference type="Gene3D" id="3.30.310.230">
    <property type="entry name" value="Sigma factor-binding protein Crl monomer"/>
    <property type="match status" value="1"/>
</dbReference>
<keyword evidence="4" id="KW-0804">Transcription</keyword>
<dbReference type="AlphaFoldDB" id="A0AB39HET1"/>
<reference evidence="5" key="1">
    <citation type="submission" date="2024-07" db="EMBL/GenBank/DDBJ databases">
        <title>Genome Analysis of a Potential Novel Vibrio Species Secreting pH- and Thermo-stable Alginate Lyase and its Application in Producing Alginate Oligosaccharides.</title>
        <authorList>
            <person name="Huang H."/>
            <person name="Bao K."/>
        </authorList>
    </citation>
    <scope>NUCLEOTIDE SEQUENCE</scope>
    <source>
        <strain evidence="5">HB236076</strain>
    </source>
</reference>